<dbReference type="GO" id="GO:0005524">
    <property type="term" value="F:ATP binding"/>
    <property type="evidence" value="ECO:0007669"/>
    <property type="project" value="UniProtKB-UniRule"/>
</dbReference>
<accession>A0AB73ZYX2</accession>
<evidence type="ECO:0000256" key="4">
    <source>
        <dbReference type="PROSITE-ProRule" id="PRU00409"/>
    </source>
</evidence>
<evidence type="ECO:0000259" key="5">
    <source>
        <dbReference type="PROSITE" id="PS50975"/>
    </source>
</evidence>
<dbReference type="AlphaFoldDB" id="A0AB73ZYX2"/>
<feature type="domain" description="ATP-grasp" evidence="5">
    <location>
        <begin position="141"/>
        <end position="330"/>
    </location>
</feature>
<evidence type="ECO:0000256" key="3">
    <source>
        <dbReference type="ARBA" id="ARBA00022840"/>
    </source>
</evidence>
<comment type="caution">
    <text evidence="6">The sequence shown here is derived from an EMBL/GenBank/DDBJ whole genome shotgun (WGS) entry which is preliminary data.</text>
</comment>
<dbReference type="Proteomes" id="UP000267978">
    <property type="component" value="Unassembled WGS sequence"/>
</dbReference>
<evidence type="ECO:0000256" key="1">
    <source>
        <dbReference type="ARBA" id="ARBA00022598"/>
    </source>
</evidence>
<name>A0AB73ZYX2_PSESX</name>
<organism evidence="6 7">
    <name type="scientific">Pseudomonas syringae pv. lapsa</name>
    <dbReference type="NCBI Taxonomy" id="199201"/>
    <lineage>
        <taxon>Bacteria</taxon>
        <taxon>Pseudomonadati</taxon>
        <taxon>Pseudomonadota</taxon>
        <taxon>Gammaproteobacteria</taxon>
        <taxon>Pseudomonadales</taxon>
        <taxon>Pseudomonadaceae</taxon>
        <taxon>Pseudomonas</taxon>
        <taxon>Pseudomonas syringae</taxon>
    </lineage>
</organism>
<reference evidence="6 7" key="1">
    <citation type="submission" date="2018-08" db="EMBL/GenBank/DDBJ databases">
        <title>Recombination of ecologically and evolutionarily significant loci maintains genetic cohesion in the Pseudomonas syringae species complex.</title>
        <authorList>
            <person name="Dillon M."/>
            <person name="Thakur S."/>
            <person name="Almeida R.N.D."/>
            <person name="Weir B.S."/>
            <person name="Guttman D.S."/>
        </authorList>
    </citation>
    <scope>NUCLEOTIDE SEQUENCE [LARGE SCALE GENOMIC DNA]</scope>
    <source>
        <strain evidence="6 7">ICMP 3946</strain>
    </source>
</reference>
<dbReference type="GO" id="GO:0046872">
    <property type="term" value="F:metal ion binding"/>
    <property type="evidence" value="ECO:0007669"/>
    <property type="project" value="InterPro"/>
</dbReference>
<dbReference type="SUPFAM" id="SSF56059">
    <property type="entry name" value="Glutathione synthetase ATP-binding domain-like"/>
    <property type="match status" value="1"/>
</dbReference>
<keyword evidence="1" id="KW-0436">Ligase</keyword>
<dbReference type="Gene3D" id="3.30.470.20">
    <property type="entry name" value="ATP-grasp fold, B domain"/>
    <property type="match status" value="1"/>
</dbReference>
<proteinExistence type="predicted"/>
<dbReference type="PANTHER" id="PTHR43585:SF2">
    <property type="entry name" value="ATP-GRASP ENZYME FSQD"/>
    <property type="match status" value="1"/>
</dbReference>
<evidence type="ECO:0000256" key="2">
    <source>
        <dbReference type="ARBA" id="ARBA00022741"/>
    </source>
</evidence>
<dbReference type="InterPro" id="IPR011761">
    <property type="entry name" value="ATP-grasp"/>
</dbReference>
<keyword evidence="2 4" id="KW-0547">Nucleotide-binding</keyword>
<gene>
    <name evidence="6" type="ORF">ALQ98_02234</name>
</gene>
<dbReference type="InterPro" id="IPR052032">
    <property type="entry name" value="ATP-dep_AA_Ligase"/>
</dbReference>
<keyword evidence="3 4" id="KW-0067">ATP-binding</keyword>
<protein>
    <submittedName>
        <fullName evidence="6">Biotin carboxylase</fullName>
    </submittedName>
</protein>
<sequence length="457" mass="50805">MLSMNNSMHLRMTNMPLRAPVLLIVDYNLSRIGDVLHMRNYARQQWGAETWLVRDNPQDHDLQICDRVIDANPLAPDFVRHALRQLGEDAGRISAGMVFSDNAVASGAALLEQLGLPVDDAELALGAFDKLAYRIAERRDRLLLDPLGVMLPDFQQIECINDVRNFALRQERGFVIKPACEGNNRGVVMVAPGDDCEQAFAEVVPYLQGGVLAEAFIAFTREYSYDGLGDLWFITEKVSATGRYPVEVAQILPARLSQQELKAIRQTGEQINRLVGQRIGPFHNEVKLSDADYQTAVIEPNRRPGGMKIWTLAHAVHGVDLYAAWVDSVFCESVPQELPPATCSAATVMFGVPEDMTLDVIELGEIRTMIDDTLTLAAQTLEFAKNDIALLECAWIIGESRLIHATPRDNGDFVAHACVALHDVRIDISDLVKVLREQWLTVLNRHLSAAQLFKVAS</sequence>
<dbReference type="PANTHER" id="PTHR43585">
    <property type="entry name" value="FUMIPYRROLE BIOSYNTHESIS PROTEIN C"/>
    <property type="match status" value="1"/>
</dbReference>
<evidence type="ECO:0000313" key="6">
    <source>
        <dbReference type="EMBL" id="RML22323.1"/>
    </source>
</evidence>
<dbReference type="PROSITE" id="PS50975">
    <property type="entry name" value="ATP_GRASP"/>
    <property type="match status" value="1"/>
</dbReference>
<dbReference type="EMBL" id="RBNO01000113">
    <property type="protein sequence ID" value="RML22323.1"/>
    <property type="molecule type" value="Genomic_DNA"/>
</dbReference>
<evidence type="ECO:0000313" key="7">
    <source>
        <dbReference type="Proteomes" id="UP000267978"/>
    </source>
</evidence>
<dbReference type="GO" id="GO:0016874">
    <property type="term" value="F:ligase activity"/>
    <property type="evidence" value="ECO:0007669"/>
    <property type="project" value="UniProtKB-KW"/>
</dbReference>